<comment type="caution">
    <text evidence="3">The sequence shown here is derived from an EMBL/GenBank/DDBJ whole genome shotgun (WGS) entry which is preliminary data.</text>
</comment>
<dbReference type="InterPro" id="IPR052698">
    <property type="entry name" value="MoCofactor_Util/Proc"/>
</dbReference>
<evidence type="ECO:0000259" key="1">
    <source>
        <dbReference type="Pfam" id="PF02625"/>
    </source>
</evidence>
<organism evidence="3 4">
    <name type="scientific">Priestia megaterium</name>
    <name type="common">Bacillus megaterium</name>
    <dbReference type="NCBI Taxonomy" id="1404"/>
    <lineage>
        <taxon>Bacteria</taxon>
        <taxon>Bacillati</taxon>
        <taxon>Bacillota</taxon>
        <taxon>Bacilli</taxon>
        <taxon>Bacillales</taxon>
        <taxon>Bacillaceae</taxon>
        <taxon>Priestia</taxon>
    </lineage>
</organism>
<proteinExistence type="predicted"/>
<dbReference type="Gene3D" id="3.40.50.720">
    <property type="entry name" value="NAD(P)-binding Rossmann-like Domain"/>
    <property type="match status" value="1"/>
</dbReference>
<dbReference type="AlphaFoldDB" id="A0A3D8X8D5"/>
<feature type="domain" description="XdhC- CoxI" evidence="1">
    <location>
        <begin position="15"/>
        <end position="74"/>
    </location>
</feature>
<reference evidence="3 4" key="1">
    <citation type="journal article" date="2018" name="Appl. Environ. Microbiol.">
        <title>Antimicrobial susceptibility testing and tentative epidemiological cut-off values of five Bacillus species relevant for use as animal feed additives or for plant protection.</title>
        <authorList>
            <person name="Agerso Y."/>
            <person name="Stuer-Lauridsen B."/>
            <person name="Bjerre K."/>
            <person name="Jensen M.G."/>
            <person name="Johansen E."/>
            <person name="Bennedsen M."/>
            <person name="Brockmann E."/>
            <person name="Nielsen B."/>
        </authorList>
    </citation>
    <scope>NUCLEOTIDE SEQUENCE [LARGE SCALE GENOMIC DNA]</scope>
    <source>
        <strain evidence="3 4">CHCC20162</strain>
    </source>
</reference>
<dbReference type="PANTHER" id="PTHR30388:SF6">
    <property type="entry name" value="XANTHINE DEHYDROGENASE SUBUNIT A-RELATED"/>
    <property type="match status" value="1"/>
</dbReference>
<dbReference type="RefSeq" id="WP_116071941.1">
    <property type="nucleotide sequence ID" value="NZ_CP187630.1"/>
</dbReference>
<feature type="domain" description="XdhC Rossmann" evidence="2">
    <location>
        <begin position="188"/>
        <end position="322"/>
    </location>
</feature>
<dbReference type="InterPro" id="IPR003777">
    <property type="entry name" value="XdhC_CoxI"/>
</dbReference>
<protein>
    <submittedName>
        <fullName evidence="3">Xanthine dehydrogenase</fullName>
    </submittedName>
</protein>
<evidence type="ECO:0000313" key="4">
    <source>
        <dbReference type="Proteomes" id="UP000256519"/>
    </source>
</evidence>
<evidence type="ECO:0000259" key="2">
    <source>
        <dbReference type="Pfam" id="PF13478"/>
    </source>
</evidence>
<dbReference type="PANTHER" id="PTHR30388">
    <property type="entry name" value="ALDEHYDE OXIDOREDUCTASE MOLYBDENUM COFACTOR ASSEMBLY PROTEIN"/>
    <property type="match status" value="1"/>
</dbReference>
<dbReference type="Pfam" id="PF13478">
    <property type="entry name" value="XdhC_C"/>
    <property type="match status" value="1"/>
</dbReference>
<name>A0A3D8X8D5_PRIMG</name>
<dbReference type="Pfam" id="PF02625">
    <property type="entry name" value="XdhC_CoxI"/>
    <property type="match status" value="1"/>
</dbReference>
<dbReference type="InterPro" id="IPR027051">
    <property type="entry name" value="XdhC_Rossmann_dom"/>
</dbReference>
<sequence>MHDILHAVNTSTVKSVLATIVHVEGSSYLKEGTSMLFQENGENIGMLSAGCVEADLAERVKELFHTEHVLTVTYNLKEEGDAGWGQGAGCNGILYILLEPVTARMKQNLLRVKRHLDNRNPVLHIKKLEKNFIQTTSFYVEKTGETFGANSDESSFATDDWNGRKSGIQLSNCSLLTYAHLYKPKPRLVIWGAGADAKYLVSLAANTGFFVTLCDWRPALCNKEHFPLAQEIHIGFPEEVDKQLSIQSDDFVVIMTHNFYRDQEILSLLKSNPVKYIGILGSKKRTLRLLNTDISSRIHSPVGLSIGAVGPQEIAVSILAELIQNLRMYDEKKG</sequence>
<dbReference type="EMBL" id="PQWM01000006">
    <property type="protein sequence ID" value="RDZ17938.1"/>
    <property type="molecule type" value="Genomic_DNA"/>
</dbReference>
<dbReference type="Proteomes" id="UP000256519">
    <property type="component" value="Unassembled WGS sequence"/>
</dbReference>
<gene>
    <name evidence="3" type="ORF">C3744_03375</name>
</gene>
<evidence type="ECO:0000313" key="3">
    <source>
        <dbReference type="EMBL" id="RDZ17938.1"/>
    </source>
</evidence>
<accession>A0A3D8X8D5</accession>